<evidence type="ECO:0000256" key="9">
    <source>
        <dbReference type="ARBA" id="ARBA00023167"/>
    </source>
</evidence>
<evidence type="ECO:0000256" key="8">
    <source>
        <dbReference type="ARBA" id="ARBA00023002"/>
    </source>
</evidence>
<evidence type="ECO:0000256" key="6">
    <source>
        <dbReference type="ARBA" id="ARBA00022697"/>
    </source>
</evidence>
<comment type="pathway">
    <text evidence="2 11">Amino-acid biosynthesis; L-threonine biosynthesis; L-threonine from L-aspartate: step 3/5.</text>
</comment>
<keyword evidence="16" id="KW-1185">Reference proteome</keyword>
<evidence type="ECO:0000313" key="16">
    <source>
        <dbReference type="Proteomes" id="UP001371456"/>
    </source>
</evidence>
<dbReference type="Proteomes" id="UP001371456">
    <property type="component" value="Unassembled WGS sequence"/>
</dbReference>
<evidence type="ECO:0000256" key="12">
    <source>
        <dbReference type="RuleBase" id="RU004171"/>
    </source>
</evidence>
<name>A0AAN8T300_SOLBU</name>
<dbReference type="SUPFAM" id="SSF55347">
    <property type="entry name" value="Glyceraldehyde-3-phosphate dehydrogenase-like, C-terminal domain"/>
    <property type="match status" value="1"/>
</dbReference>
<keyword evidence="7 11" id="KW-0521">NADP</keyword>
<evidence type="ECO:0000256" key="5">
    <source>
        <dbReference type="ARBA" id="ARBA00022605"/>
    </source>
</evidence>
<dbReference type="Gene3D" id="3.30.360.10">
    <property type="entry name" value="Dihydrodipicolinate Reductase, domain 2"/>
    <property type="match status" value="1"/>
</dbReference>
<keyword evidence="13" id="KW-0732">Signal</keyword>
<sequence>MLMLSFIFTGLVRLRSASGFMQIIIQDDTQNIIQRYSLSKCFLPKFGAQDNMDGTKEYQNRFALMVDPGNTIAVVKACIQEEKHIPFKKQRLLSKDGEKLSDAKTLFALGIKDVSTIILRYAPITQISMKMLMLFSMVKDPWSMSRTIQIIIHDDTYKDAIGSKYTIDGTTKDCRISYTLMVALDDSIIAVKAYIQEQTGFSFKNQKLLYEGAVLRNPQTLVSLGMKKGSTLILRYEPLSSNKFTSCIFNIKVQRNDTVGDIKAFFQEKTGIRFHTLRSTYCGQILANDKRLVDLDNYVYFCWVFVDNTKNLQGLHLRVVGVCDSKSLVVVADVLTAELDDSFLLEVCRVKSNGSSLQTLANSGACQVFSGPEVIQKVIDIGLLGNSTGLAFVDCSASAETIGVLNQVVDFGCCVVLANKKPLTVPMVGAGLPVIASLNRIISSGDPVYRIIGSLSGTLGYVMSEVEDGKPFSQVVNAAKSLGYTEPDPRDDLGGMDVARKALILARLLGRRLNLDNMKIESLYPEEMGPDVMPLEDFLVNGLPLLDQKIEDRIKQASANGNVLHYVCLIDDARLTPYFVFTLYASSGVTLQNFM</sequence>
<dbReference type="SUPFAM" id="SSF54236">
    <property type="entry name" value="Ubiquitin-like"/>
    <property type="match status" value="3"/>
</dbReference>
<dbReference type="Gene3D" id="3.10.20.90">
    <property type="entry name" value="Phosphatidylinositol 3-kinase Catalytic Subunit, Chain A, domain 1"/>
    <property type="match status" value="3"/>
</dbReference>
<evidence type="ECO:0000256" key="3">
    <source>
        <dbReference type="ARBA" id="ARBA00005062"/>
    </source>
</evidence>
<evidence type="ECO:0000256" key="2">
    <source>
        <dbReference type="ARBA" id="ARBA00005056"/>
    </source>
</evidence>
<feature type="domain" description="Ubiquitin-like" evidence="14">
    <location>
        <begin position="177"/>
        <end position="234"/>
    </location>
</feature>
<dbReference type="InterPro" id="IPR036291">
    <property type="entry name" value="NAD(P)-bd_dom_sf"/>
</dbReference>
<dbReference type="GO" id="GO:0009088">
    <property type="term" value="P:threonine biosynthetic process"/>
    <property type="evidence" value="ECO:0007669"/>
    <property type="project" value="UniProtKB-KW"/>
</dbReference>
<evidence type="ECO:0000256" key="11">
    <source>
        <dbReference type="RuleBase" id="RU000579"/>
    </source>
</evidence>
<evidence type="ECO:0000313" key="15">
    <source>
        <dbReference type="EMBL" id="KAK6776768.1"/>
    </source>
</evidence>
<feature type="domain" description="Ubiquitin-like" evidence="14">
    <location>
        <begin position="59"/>
        <end position="119"/>
    </location>
</feature>
<dbReference type="AlphaFoldDB" id="A0AAN8T300"/>
<dbReference type="PANTHER" id="PTHR43070:SF3">
    <property type="entry name" value="HOMOSERINE DEHYDROGENASE"/>
    <property type="match status" value="1"/>
</dbReference>
<evidence type="ECO:0000256" key="7">
    <source>
        <dbReference type="ARBA" id="ARBA00022857"/>
    </source>
</evidence>
<dbReference type="SMART" id="SM00213">
    <property type="entry name" value="UBQ"/>
    <property type="match status" value="2"/>
</dbReference>
<dbReference type="SUPFAM" id="SSF51735">
    <property type="entry name" value="NAD(P)-binding Rossmann-fold domains"/>
    <property type="match status" value="1"/>
</dbReference>
<dbReference type="InterPro" id="IPR029071">
    <property type="entry name" value="Ubiquitin-like_domsf"/>
</dbReference>
<dbReference type="FunFam" id="3.30.360.10:FF:000006">
    <property type="entry name" value="Bifunctional aspartokinase/homoserine dehydrogenase"/>
    <property type="match status" value="1"/>
</dbReference>
<dbReference type="EC" id="1.1.1.3" evidence="4 11"/>
<dbReference type="CDD" id="cd17039">
    <property type="entry name" value="Ubl_ubiquitin_like"/>
    <property type="match status" value="3"/>
</dbReference>
<dbReference type="PANTHER" id="PTHR43070">
    <property type="match status" value="1"/>
</dbReference>
<dbReference type="EMBL" id="JBANQN010000011">
    <property type="protein sequence ID" value="KAK6776768.1"/>
    <property type="molecule type" value="Genomic_DNA"/>
</dbReference>
<dbReference type="Pfam" id="PF00240">
    <property type="entry name" value="ubiquitin"/>
    <property type="match status" value="2"/>
</dbReference>
<evidence type="ECO:0000259" key="14">
    <source>
        <dbReference type="PROSITE" id="PS50053"/>
    </source>
</evidence>
<comment type="cofactor">
    <cofactor evidence="1">
        <name>a metal cation</name>
        <dbReference type="ChEBI" id="CHEBI:25213"/>
    </cofactor>
</comment>
<feature type="signal peptide" evidence="13">
    <location>
        <begin position="1"/>
        <end position="19"/>
    </location>
</feature>
<keyword evidence="9 11" id="KW-0486">Methionine biosynthesis</keyword>
<comment type="catalytic activity">
    <reaction evidence="10">
        <text>L-homoserine + NADP(+) = L-aspartate 4-semialdehyde + NADPH + H(+)</text>
        <dbReference type="Rhea" id="RHEA:15761"/>
        <dbReference type="ChEBI" id="CHEBI:15378"/>
        <dbReference type="ChEBI" id="CHEBI:57476"/>
        <dbReference type="ChEBI" id="CHEBI:57783"/>
        <dbReference type="ChEBI" id="CHEBI:58349"/>
        <dbReference type="ChEBI" id="CHEBI:537519"/>
        <dbReference type="EC" id="1.1.1.3"/>
    </reaction>
    <physiologicalReaction direction="right-to-left" evidence="10">
        <dbReference type="Rhea" id="RHEA:15763"/>
    </physiologicalReaction>
</comment>
<dbReference type="InterPro" id="IPR011147">
    <property type="entry name" value="Bifunc_Aspkin/hSer_DH"/>
</dbReference>
<feature type="chain" id="PRO_5042860862" description="Homoserine dehydrogenase" evidence="13">
    <location>
        <begin position="20"/>
        <end position="595"/>
    </location>
</feature>
<protein>
    <recommendedName>
        <fullName evidence="4 11">Homoserine dehydrogenase</fullName>
        <ecNumber evidence="4 11">1.1.1.3</ecNumber>
    </recommendedName>
</protein>
<accession>A0AAN8T300</accession>
<keyword evidence="6 11" id="KW-0791">Threonine biosynthesis</keyword>
<dbReference type="InterPro" id="IPR001342">
    <property type="entry name" value="HDH_cat"/>
</dbReference>
<keyword evidence="8 11" id="KW-0560">Oxidoreductase</keyword>
<organism evidence="15 16">
    <name type="scientific">Solanum bulbocastanum</name>
    <name type="common">Wild potato</name>
    <dbReference type="NCBI Taxonomy" id="147425"/>
    <lineage>
        <taxon>Eukaryota</taxon>
        <taxon>Viridiplantae</taxon>
        <taxon>Streptophyta</taxon>
        <taxon>Embryophyta</taxon>
        <taxon>Tracheophyta</taxon>
        <taxon>Spermatophyta</taxon>
        <taxon>Magnoliopsida</taxon>
        <taxon>eudicotyledons</taxon>
        <taxon>Gunneridae</taxon>
        <taxon>Pentapetalae</taxon>
        <taxon>asterids</taxon>
        <taxon>lamiids</taxon>
        <taxon>Solanales</taxon>
        <taxon>Solanaceae</taxon>
        <taxon>Solanoideae</taxon>
        <taxon>Solaneae</taxon>
        <taxon>Solanum</taxon>
    </lineage>
</organism>
<dbReference type="GO" id="GO:0009086">
    <property type="term" value="P:methionine biosynthetic process"/>
    <property type="evidence" value="ECO:0007669"/>
    <property type="project" value="UniProtKB-KW"/>
</dbReference>
<evidence type="ECO:0000256" key="13">
    <source>
        <dbReference type="SAM" id="SignalP"/>
    </source>
</evidence>
<keyword evidence="5 11" id="KW-0028">Amino-acid biosynthesis</keyword>
<dbReference type="PROSITE" id="PS01042">
    <property type="entry name" value="HOMOSER_DHGENASE"/>
    <property type="match status" value="1"/>
</dbReference>
<dbReference type="GO" id="GO:0004412">
    <property type="term" value="F:homoserine dehydrogenase activity"/>
    <property type="evidence" value="ECO:0007669"/>
    <property type="project" value="UniProtKB-EC"/>
</dbReference>
<evidence type="ECO:0000256" key="10">
    <source>
        <dbReference type="ARBA" id="ARBA00048841"/>
    </source>
</evidence>
<reference evidence="15 16" key="1">
    <citation type="submission" date="2024-02" db="EMBL/GenBank/DDBJ databases">
        <title>de novo genome assembly of Solanum bulbocastanum strain 11H21.</title>
        <authorList>
            <person name="Hosaka A.J."/>
        </authorList>
    </citation>
    <scope>NUCLEOTIDE SEQUENCE [LARGE SCALE GENOMIC DNA]</scope>
    <source>
        <tissue evidence="15">Young leaves</tissue>
    </source>
</reference>
<evidence type="ECO:0000256" key="1">
    <source>
        <dbReference type="ARBA" id="ARBA00001920"/>
    </source>
</evidence>
<comment type="caution">
    <text evidence="15">The sequence shown here is derived from an EMBL/GenBank/DDBJ whole genome shotgun (WGS) entry which is preliminary data.</text>
</comment>
<dbReference type="Pfam" id="PF00742">
    <property type="entry name" value="Homoserine_dh"/>
    <property type="match status" value="1"/>
</dbReference>
<dbReference type="InterPro" id="IPR019811">
    <property type="entry name" value="HDH_CS"/>
</dbReference>
<comment type="pathway">
    <text evidence="3 11">Amino-acid biosynthesis; L-methionine biosynthesis via de novo pathway; L-homoserine from L-aspartate: step 3/3.</text>
</comment>
<dbReference type="PROSITE" id="PS50053">
    <property type="entry name" value="UBIQUITIN_2"/>
    <property type="match status" value="2"/>
</dbReference>
<evidence type="ECO:0000256" key="4">
    <source>
        <dbReference type="ARBA" id="ARBA00013213"/>
    </source>
</evidence>
<gene>
    <name evidence="15" type="ORF">RDI58_027769</name>
</gene>
<comment type="similarity">
    <text evidence="12">Belongs to the homoserine dehydrogenase family.</text>
</comment>
<dbReference type="InterPro" id="IPR000626">
    <property type="entry name" value="Ubiquitin-like_dom"/>
</dbReference>
<dbReference type="Gene3D" id="3.40.50.720">
    <property type="entry name" value="NAD(P)-binding Rossmann-like Domain"/>
    <property type="match status" value="1"/>
</dbReference>
<proteinExistence type="inferred from homology"/>